<dbReference type="GO" id="GO:0008270">
    <property type="term" value="F:zinc ion binding"/>
    <property type="evidence" value="ECO:0007669"/>
    <property type="project" value="InterPro"/>
</dbReference>
<name>A0A1I1XNV0_9BACT</name>
<feature type="domain" description="Threonyl-tRNA synthetase editing" evidence="1">
    <location>
        <begin position="1"/>
        <end position="143"/>
    </location>
</feature>
<dbReference type="eggNOG" id="COG0726">
    <property type="taxonomic scope" value="Bacteria"/>
</dbReference>
<organism evidence="2 3">
    <name type="scientific">Thermophagus xiamenensis</name>
    <dbReference type="NCBI Taxonomy" id="385682"/>
    <lineage>
        <taxon>Bacteria</taxon>
        <taxon>Pseudomonadati</taxon>
        <taxon>Bacteroidota</taxon>
        <taxon>Bacteroidia</taxon>
        <taxon>Marinilabiliales</taxon>
        <taxon>Marinilabiliaceae</taxon>
        <taxon>Thermophagus</taxon>
    </lineage>
</organism>
<dbReference type="RefSeq" id="WP_010527365.1">
    <property type="nucleotide sequence ID" value="NZ_AFSL01000041.1"/>
</dbReference>
<dbReference type="Proteomes" id="UP000181976">
    <property type="component" value="Unassembled WGS sequence"/>
</dbReference>
<accession>A0A1I1XNV0</accession>
<dbReference type="OrthoDB" id="9789820at2"/>
<dbReference type="GO" id="GO:0004829">
    <property type="term" value="F:threonine-tRNA ligase activity"/>
    <property type="evidence" value="ECO:0007669"/>
    <property type="project" value="InterPro"/>
</dbReference>
<keyword evidence="2" id="KW-0436">Ligase</keyword>
<dbReference type="InterPro" id="IPR023509">
    <property type="entry name" value="DTD-like_sf"/>
</dbReference>
<dbReference type="InParanoid" id="A0A1I1XNV0"/>
<dbReference type="Gene3D" id="3.50.80.10">
    <property type="entry name" value="D-tyrosyl-tRNA(Tyr) deacylase"/>
    <property type="match status" value="1"/>
</dbReference>
<dbReference type="AlphaFoldDB" id="A0A1I1XNV0"/>
<protein>
    <submittedName>
        <fullName evidence="2">Editing domain of threonyl-tRNA synthetase</fullName>
    </submittedName>
</protein>
<sequence length="146" mass="16712">MKVLVFYTKKFAYKTAEQNLSNEELNIFYPDIKEINHQGEYSNCITAFIQVEKEDEEKGVKSREKKLANHLKWVARKNNTHSILLHSFAHLSSSKASLKFTADLLKAACTRLQNGDYEASITPFGFFLDINMEAPGFSMARVWGDL</sequence>
<evidence type="ECO:0000313" key="2">
    <source>
        <dbReference type="EMBL" id="SFE08977.1"/>
    </source>
</evidence>
<gene>
    <name evidence="2" type="ORF">SAMN05444380_106106</name>
</gene>
<proteinExistence type="predicted"/>
<evidence type="ECO:0000259" key="1">
    <source>
        <dbReference type="Pfam" id="PF08915"/>
    </source>
</evidence>
<dbReference type="InterPro" id="IPR015011">
    <property type="entry name" value="Threonyl-tRNA_syn_edit_dom_arc"/>
</dbReference>
<reference evidence="2 3" key="1">
    <citation type="submission" date="2016-10" db="EMBL/GenBank/DDBJ databases">
        <authorList>
            <person name="de Groot N.N."/>
        </authorList>
    </citation>
    <scope>NUCLEOTIDE SEQUENCE [LARGE SCALE GENOMIC DNA]</scope>
    <source>
        <strain evidence="2 3">DSM 19012</strain>
    </source>
</reference>
<evidence type="ECO:0000313" key="3">
    <source>
        <dbReference type="Proteomes" id="UP000181976"/>
    </source>
</evidence>
<keyword evidence="2" id="KW-0030">Aminoacyl-tRNA synthetase</keyword>
<dbReference type="GO" id="GO:0005737">
    <property type="term" value="C:cytoplasm"/>
    <property type="evidence" value="ECO:0007669"/>
    <property type="project" value="InterPro"/>
</dbReference>
<keyword evidence="3" id="KW-1185">Reference proteome</keyword>
<dbReference type="Pfam" id="PF08915">
    <property type="entry name" value="tRNA-Thr_ED"/>
    <property type="match status" value="1"/>
</dbReference>
<dbReference type="GO" id="GO:0005524">
    <property type="term" value="F:ATP binding"/>
    <property type="evidence" value="ECO:0007669"/>
    <property type="project" value="InterPro"/>
</dbReference>
<dbReference type="STRING" id="385682.SAMN05444380_106106"/>
<dbReference type="EMBL" id="FONA01000006">
    <property type="protein sequence ID" value="SFE08977.1"/>
    <property type="molecule type" value="Genomic_DNA"/>
</dbReference>